<evidence type="ECO:0000256" key="3">
    <source>
        <dbReference type="ARBA" id="ARBA00005848"/>
    </source>
</evidence>
<feature type="domain" description="Trimeric autotransporter adhesin YadA-like stalk" evidence="13">
    <location>
        <begin position="903"/>
        <end position="942"/>
    </location>
</feature>
<evidence type="ECO:0000313" key="16">
    <source>
        <dbReference type="Proteomes" id="UP000271320"/>
    </source>
</evidence>
<dbReference type="CDD" id="cd12820">
    <property type="entry name" value="LbR_YadA-like"/>
    <property type="match status" value="1"/>
</dbReference>
<dbReference type="Proteomes" id="UP000271320">
    <property type="component" value="Unassembled WGS sequence"/>
</dbReference>
<feature type="domain" description="Trimeric autotransporter adhesin YadA-like stalk" evidence="13">
    <location>
        <begin position="1651"/>
        <end position="1692"/>
    </location>
</feature>
<evidence type="ECO:0000259" key="11">
    <source>
        <dbReference type="Pfam" id="PF03895"/>
    </source>
</evidence>
<keyword evidence="8" id="KW-0653">Protein transport</keyword>
<dbReference type="Pfam" id="PF13018">
    <property type="entry name" value="ESPR"/>
    <property type="match status" value="1"/>
</dbReference>
<accession>A0AB37TAQ8</accession>
<dbReference type="Gene3D" id="3.30.1300.30">
    <property type="entry name" value="GSPII I/J protein-like"/>
    <property type="match status" value="1"/>
</dbReference>
<dbReference type="RefSeq" id="WP_125530327.1">
    <property type="nucleotide sequence ID" value="NZ_JASIUG010000028.1"/>
</dbReference>
<comment type="similarity">
    <text evidence="3">Belongs to the autotransporter-2 (AT-2) (TC 1.B.40) family.</text>
</comment>
<comment type="caution">
    <text evidence="15">The sequence shown here is derived from an EMBL/GenBank/DDBJ whole genome shotgun (WGS) entry which is preliminary data.</text>
</comment>
<evidence type="ECO:0000256" key="1">
    <source>
        <dbReference type="ARBA" id="ARBA00004241"/>
    </source>
</evidence>
<dbReference type="InterPro" id="IPR008640">
    <property type="entry name" value="Adhesin_Head_dom"/>
</dbReference>
<keyword evidence="9" id="KW-0472">Membrane</keyword>
<feature type="domain" description="Trimeric autotransporter adhesin YadA-like head" evidence="12">
    <location>
        <begin position="1345"/>
        <end position="1371"/>
    </location>
</feature>
<dbReference type="InterPro" id="IPR045584">
    <property type="entry name" value="Pilin-like"/>
</dbReference>
<evidence type="ECO:0000256" key="6">
    <source>
        <dbReference type="ARBA" id="ARBA00022692"/>
    </source>
</evidence>
<dbReference type="GO" id="GO:0009279">
    <property type="term" value="C:cell outer membrane"/>
    <property type="evidence" value="ECO:0007669"/>
    <property type="project" value="UniProtKB-SubCell"/>
</dbReference>
<proteinExistence type="inferred from homology"/>
<feature type="domain" description="Trimeric autotransporter adhesin YadA-like head" evidence="12">
    <location>
        <begin position="256"/>
        <end position="281"/>
    </location>
</feature>
<name>A0AB37TAQ8_ACIPI</name>
<gene>
    <name evidence="15" type="ORF">EA752_20550</name>
</gene>
<dbReference type="Gene3D" id="6.10.250.2040">
    <property type="match status" value="1"/>
</dbReference>
<keyword evidence="4" id="KW-0813">Transport</keyword>
<keyword evidence="7" id="KW-0732">Signal</keyword>
<organism evidence="15 16">
    <name type="scientific">Acinetobacter pittii</name>
    <name type="common">Acinetobacter genomosp. 3</name>
    <dbReference type="NCBI Taxonomy" id="48296"/>
    <lineage>
        <taxon>Bacteria</taxon>
        <taxon>Pseudomonadati</taxon>
        <taxon>Pseudomonadota</taxon>
        <taxon>Gammaproteobacteria</taxon>
        <taxon>Moraxellales</taxon>
        <taxon>Moraxellaceae</taxon>
        <taxon>Acinetobacter</taxon>
        <taxon>Acinetobacter calcoaceticus/baumannii complex</taxon>
    </lineage>
</organism>
<dbReference type="InterPro" id="IPR005594">
    <property type="entry name" value="YadA_C"/>
</dbReference>
<dbReference type="SUPFAM" id="SSF54523">
    <property type="entry name" value="Pili subunits"/>
    <property type="match status" value="1"/>
</dbReference>
<feature type="domain" description="Trimeric autotransporter adhesin YadA-like stalk" evidence="13">
    <location>
        <begin position="314"/>
        <end position="339"/>
    </location>
</feature>
<feature type="domain" description="Trimeric autotransporter adhesin YadA-like stalk" evidence="13">
    <location>
        <begin position="759"/>
        <end position="800"/>
    </location>
</feature>
<dbReference type="Gene3D" id="2.150.10.10">
    <property type="entry name" value="Serralysin-like metalloprotease, C-terminal"/>
    <property type="match status" value="5"/>
</dbReference>
<evidence type="ECO:0000256" key="2">
    <source>
        <dbReference type="ARBA" id="ARBA00004442"/>
    </source>
</evidence>
<feature type="domain" description="Trimeric autotransporter adhesin YadA-like stalk" evidence="13">
    <location>
        <begin position="1793"/>
        <end position="1827"/>
    </location>
</feature>
<evidence type="ECO:0000259" key="12">
    <source>
        <dbReference type="Pfam" id="PF05658"/>
    </source>
</evidence>
<evidence type="ECO:0000256" key="10">
    <source>
        <dbReference type="ARBA" id="ARBA00023237"/>
    </source>
</evidence>
<evidence type="ECO:0000256" key="9">
    <source>
        <dbReference type="ARBA" id="ARBA00023136"/>
    </source>
</evidence>
<dbReference type="Pfam" id="PF05662">
    <property type="entry name" value="YadA_stalk"/>
    <property type="match status" value="10"/>
</dbReference>
<feature type="domain" description="Trimeric autotransporter adhesin YadA-like stalk" evidence="13">
    <location>
        <begin position="483"/>
        <end position="524"/>
    </location>
</feature>
<evidence type="ECO:0008006" key="17">
    <source>
        <dbReference type="Google" id="ProtNLM"/>
    </source>
</evidence>
<feature type="domain" description="Trimeric autotransporter adhesin YadA-like stalk" evidence="13">
    <location>
        <begin position="628"/>
        <end position="669"/>
    </location>
</feature>
<dbReference type="EMBL" id="RFEW01000037">
    <property type="protein sequence ID" value="RSO52845.1"/>
    <property type="molecule type" value="Genomic_DNA"/>
</dbReference>
<evidence type="ECO:0000256" key="5">
    <source>
        <dbReference type="ARBA" id="ARBA00022452"/>
    </source>
</evidence>
<evidence type="ECO:0000259" key="13">
    <source>
        <dbReference type="Pfam" id="PF05662"/>
    </source>
</evidence>
<evidence type="ECO:0000256" key="8">
    <source>
        <dbReference type="ARBA" id="ARBA00022927"/>
    </source>
</evidence>
<evidence type="ECO:0000256" key="4">
    <source>
        <dbReference type="ARBA" id="ARBA00022448"/>
    </source>
</evidence>
<dbReference type="Gene3D" id="1.20.5.170">
    <property type="match status" value="3"/>
</dbReference>
<keyword evidence="10" id="KW-0998">Cell outer membrane</keyword>
<feature type="domain" description="Trimeric autotransporter adhesin YadA-like C-terminal membrane anchor" evidence="11">
    <location>
        <begin position="1913"/>
        <end position="1965"/>
    </location>
</feature>
<dbReference type="Gene3D" id="6.20.50.100">
    <property type="match status" value="2"/>
</dbReference>
<feature type="domain" description="Trimeric autotransporter adhesin YadA-like stalk" evidence="13">
    <location>
        <begin position="1487"/>
        <end position="1518"/>
    </location>
</feature>
<feature type="domain" description="ESPR" evidence="14">
    <location>
        <begin position="1"/>
        <end position="34"/>
    </location>
</feature>
<keyword evidence="5" id="KW-1134">Transmembrane beta strand</keyword>
<dbReference type="GO" id="GO:0009986">
    <property type="term" value="C:cell surface"/>
    <property type="evidence" value="ECO:0007669"/>
    <property type="project" value="UniProtKB-SubCell"/>
</dbReference>
<dbReference type="Pfam" id="PF03895">
    <property type="entry name" value="YadA_anchor"/>
    <property type="match status" value="1"/>
</dbReference>
<dbReference type="Gene3D" id="2.20.70.140">
    <property type="match status" value="3"/>
</dbReference>
<protein>
    <recommendedName>
        <fullName evidence="17">YadA-like family protein</fullName>
    </recommendedName>
</protein>
<feature type="domain" description="Trimeric autotransporter adhesin YadA-like stalk" evidence="13">
    <location>
        <begin position="1065"/>
        <end position="1104"/>
    </location>
</feature>
<feature type="domain" description="Trimeric autotransporter adhesin YadA-like head" evidence="12">
    <location>
        <begin position="1373"/>
        <end position="1396"/>
    </location>
</feature>
<reference evidence="15 16" key="1">
    <citation type="submission" date="2018-10" db="EMBL/GenBank/DDBJ databases">
        <title>GWAS and RNA-Seq identify cryptic mechanisms of antimicrobial resistance in Acinetobacter baumannii.</title>
        <authorList>
            <person name="Sahl J.W."/>
        </authorList>
    </citation>
    <scope>NUCLEOTIDE SEQUENCE [LARGE SCALE GENOMIC DNA]</scope>
    <source>
        <strain evidence="15 16">TG41884</strain>
    </source>
</reference>
<evidence type="ECO:0000259" key="14">
    <source>
        <dbReference type="Pfam" id="PF13018"/>
    </source>
</evidence>
<dbReference type="InterPro" id="IPR011049">
    <property type="entry name" value="Serralysin-like_metalloprot_C"/>
</dbReference>
<dbReference type="InterPro" id="IPR008635">
    <property type="entry name" value="Coiled_stalk_dom"/>
</dbReference>
<keyword evidence="6" id="KW-0812">Transmembrane</keyword>
<dbReference type="InterPro" id="IPR024973">
    <property type="entry name" value="ESPR"/>
</dbReference>
<comment type="subcellular location">
    <subcellularLocation>
        <location evidence="2">Cell outer membrane</location>
    </subcellularLocation>
    <subcellularLocation>
        <location evidence="1">Cell surface</location>
    </subcellularLocation>
</comment>
<dbReference type="SUPFAM" id="SSF101967">
    <property type="entry name" value="Adhesin YadA, collagen-binding domain"/>
    <property type="match status" value="3"/>
</dbReference>
<feature type="domain" description="Trimeric autotransporter adhesin YadA-like stalk" evidence="13">
    <location>
        <begin position="1709"/>
        <end position="1751"/>
    </location>
</feature>
<evidence type="ECO:0000256" key="7">
    <source>
        <dbReference type="ARBA" id="ARBA00022729"/>
    </source>
</evidence>
<evidence type="ECO:0000313" key="15">
    <source>
        <dbReference type="EMBL" id="RSO52845.1"/>
    </source>
</evidence>
<dbReference type="GO" id="GO:0015031">
    <property type="term" value="P:protein transport"/>
    <property type="evidence" value="ECO:0007669"/>
    <property type="project" value="UniProtKB-KW"/>
</dbReference>
<dbReference type="Pfam" id="PF05658">
    <property type="entry name" value="YadA_head"/>
    <property type="match status" value="3"/>
</dbReference>
<sequence length="1969" mass="195714">MNKVYKVVWNASLGIWVAVSELAKGKTKSRCSVEASCLQNQQLEDVSLSSVFNYKILSLAIFTVFTANFAFAGYEAGGGSTFANCTRTSAGSGAEGAGIAIANENSIACAPAVESLAIGANIAALGAQSTVVGNDVIASTTATQSVVIGSSFNVNPTTSNGKGGVAIGSGLSTIHKSPIADGQGSLALGSSGDGTAINGTIYNQQGPDAKAAYSAALMAGSQTATGADRSIAFGVDAKVAANTVDSIALGTTSATSANNTVAIGKNANANVLNSVALGAGSTTTAQAGNSFLTNVAPSATNGVVSVGTTSATRRIQNVADGAALTDAVNVAQLDKAYDDAHSRLATALGGGAAYDPATNAYTVPNYNVTTDPNAGTKTGNVNNVGAALSGLDTAVNKAIIFNANAGSSTNKLGSTLNITGGLAGTGSNANVKTVITGNTVDIQIADAPTFSGTVTAGNLATGGTLSVTGVSNLNGGANLNNQKITNLAAGTAPGDAVNFSQLTTTNNNVTTAQNTANTALTNANNAQTSANAAQSTANNALTEAQKGLNFRANAGATDKVSLGETITLADGTNTTATYDAATNTYKYNVVDAPTFAGTVTAGNLATGGTLSVTGVSNLNGGANLNNQKITNLAAGTAPGDAVNFSQLTTTNNNVTTAQNTANTALTNANNALTEAQKGLNFSVNGGAGDNVKLGETVNFANGTNTTATYDAATNTYKYNVVDAPTFAGTVTAGNLATGGTLSVTGVSNLNGGANLNNQKITNLAAGTAPGDAVNFSQLTTTNNNVTTAQNTANTALTNANNAQTSANAAQSTANTALSEAQKGINFGDGTTSNNYALGETINVKGDSNVNSVTTADGVQLSLASDIVLDSVTTGNSKLDNNGLTITGGPSITTAGIDAANTNISNVADATTADQAVNKGQLDAVTAAADGKTDALGNSTANNLGGGATYNSTTGAVTAPTYSVNGTDVNNVGAAISELDKGWNLASNGANAGAIKAGDTVDIGTAAGETNLQVAKSGNTIQYSLSRDLDLDSVTTGNSKLDNSGLVITGGPSITTAGIDAANTNISNVADATTADQAVNKGQLDAVTAAADGKTDALGNSTANNLGGGATYNSTTGAVTAPTYSVNGTDVNNVGAAISELDKGWNLASNGANAGAIKAGDTVDIGVADPTDSNLTATKTGNNVAFALSKDLTLDSVTTGQIAVGNVAIDSTTNTIKGLSNKDLTAADFATQGRAATEEQLQQVISNNITEVVDGNGNKVNIIDQVVNTQPDNKNQDSLFLTYDKQGQETTDRLTIAQTVQKMNTEGVKFFHTNADTSKGDLGTTNDSSAGGLNSTAIGVNAIVEAGADSSVALGHNTKVAGAQSIAIGNGAEALGTQSISIGTGNKVNGDHSGAIGDPTIVDGSNSYSVGNNNQVLTDDTFVLGNNVTQTVAGSVVLGTGSAATTGADVAGYTLSAATTADKTAISNTTSTTGAVAVGDAANGIYRQITGVAAGTADADVVNVAQLKAVGNQVVETQTALVDSLGGNAKVNADGTITGPTYNVAQGTQTNVGDALTALDQAIGNAATTSKTTVSNGENIVVNKTKNADGSDNYEVSTAKDLTVDSIAAGDTVLNNSGINIGNNAVVLNNTGLVIAGGPSVTTQGINAGNKQITNVAAGTSATDAVNKGQLDTAISNVNNNVNELANNAVKYDDANKDKITLGGANGTTISNVKDGEVAQGSKDAVNGGQLWNVQQQVNQNTSDISNIQTNIDNINSGKSGLVQQQTPNGEITVGKDTGGTTVNVAGKDGDRVVTGVKDGAIKADSKDAVNGSQLNTTNQKIVEYLGGGAGYDNITQSFTNPTYNVGGKDYNNVGGAVDALNKADQALNTKIDNVSNRLEQAFYSTNQRIDDVEKRANAGIAAAMALETAPFVPGKYTYAAGASYHGGENAVGVTLRKTADNGRWSITGGVAAASQGDPSVRIGISGVID</sequence>